<dbReference type="OrthoDB" id="312015at2759"/>
<gene>
    <name evidence="3" type="primary">LOC114252726</name>
</gene>
<name>A0A6J2KSH5_BOMMA</name>
<evidence type="ECO:0000313" key="3">
    <source>
        <dbReference type="RefSeq" id="XP_028043119.1"/>
    </source>
</evidence>
<feature type="coiled-coil region" evidence="1">
    <location>
        <begin position="85"/>
        <end position="119"/>
    </location>
</feature>
<dbReference type="RefSeq" id="XP_028043119.1">
    <property type="nucleotide sequence ID" value="XM_028187318.1"/>
</dbReference>
<evidence type="ECO:0000256" key="1">
    <source>
        <dbReference type="SAM" id="Coils"/>
    </source>
</evidence>
<protein>
    <submittedName>
        <fullName evidence="3">Uncharacterized protein LOC114252726</fullName>
    </submittedName>
</protein>
<sequence length="253" mass="29579">MASNYETLDDEIKELLENYKHKRSSVYEPCKIGNIKECLIGLREELGVFNISYLFNPYNDIEDEILLPGSLVTLINSVWTLLHYHKNAVQKVEKLMEQNHILEQNNKQLNSFVDKLKEKVSSEKSETRACVVSAQRIADHSDVMLQTLTETKAKLLQVTKQKKANERNYHNEITRLKIQNEKLLDRLRNREPPCTETCDSTLIRLKEKDKQHRTMISKLEKNNQDLLHELLNLKEALLLEGLNDMNINNDEHK</sequence>
<keyword evidence="1" id="KW-0175">Coiled coil</keyword>
<accession>A0A6J2KSH5</accession>
<organism evidence="2 3">
    <name type="scientific">Bombyx mandarina</name>
    <name type="common">Wild silk moth</name>
    <name type="synonym">Wild silkworm</name>
    <dbReference type="NCBI Taxonomy" id="7092"/>
    <lineage>
        <taxon>Eukaryota</taxon>
        <taxon>Metazoa</taxon>
        <taxon>Ecdysozoa</taxon>
        <taxon>Arthropoda</taxon>
        <taxon>Hexapoda</taxon>
        <taxon>Insecta</taxon>
        <taxon>Pterygota</taxon>
        <taxon>Neoptera</taxon>
        <taxon>Endopterygota</taxon>
        <taxon>Lepidoptera</taxon>
        <taxon>Glossata</taxon>
        <taxon>Ditrysia</taxon>
        <taxon>Bombycoidea</taxon>
        <taxon>Bombycidae</taxon>
        <taxon>Bombycinae</taxon>
        <taxon>Bombyx</taxon>
    </lineage>
</organism>
<dbReference type="AlphaFoldDB" id="A0A6J2KSH5"/>
<proteinExistence type="predicted"/>
<evidence type="ECO:0000313" key="2">
    <source>
        <dbReference type="Proteomes" id="UP000504629"/>
    </source>
</evidence>
<keyword evidence="2" id="KW-1185">Reference proteome</keyword>
<dbReference type="GeneID" id="114252726"/>
<reference evidence="3" key="1">
    <citation type="submission" date="2025-08" db="UniProtKB">
        <authorList>
            <consortium name="RefSeq"/>
        </authorList>
    </citation>
    <scope>IDENTIFICATION</scope>
    <source>
        <tissue evidence="3">Silk gland</tissue>
    </source>
</reference>
<dbReference type="KEGG" id="bman:114252726"/>
<dbReference type="Proteomes" id="UP000504629">
    <property type="component" value="Unplaced"/>
</dbReference>